<dbReference type="OrthoDB" id="1165905at2759"/>
<dbReference type="Pfam" id="PF14303">
    <property type="entry name" value="NAM-associated"/>
    <property type="match status" value="1"/>
</dbReference>
<organism evidence="2 3">
    <name type="scientific">Phytophthora rubi</name>
    <dbReference type="NCBI Taxonomy" id="129364"/>
    <lineage>
        <taxon>Eukaryota</taxon>
        <taxon>Sar</taxon>
        <taxon>Stramenopiles</taxon>
        <taxon>Oomycota</taxon>
        <taxon>Peronosporomycetes</taxon>
        <taxon>Peronosporales</taxon>
        <taxon>Peronosporaceae</taxon>
        <taxon>Phytophthora</taxon>
    </lineage>
</organism>
<sequence>MNKARRPSGKECTWNLSSVCNVQDLTPSKSYELQVVCGPGGGLFKLPATSLLGVTLPYLPATSGKSIDDKILDAHVLYREQNKSSFKSQGVWSILRHSPKWFESLASKKGNRKRRNGSSDTIFAEGATCHDQAEIERPVGKKTAKKTQDVERSLFDLVVKLASETEIKNRLLKEATSEQIMARSLAGMTATQRRYYELKQEQILKDLQSELGSAE</sequence>
<reference evidence="2 3" key="1">
    <citation type="submission" date="2018-09" db="EMBL/GenBank/DDBJ databases">
        <title>Genomic investigation of the strawberry pathogen Phytophthora fragariae indicates pathogenicity is determined by transcriptional variation in three key races.</title>
        <authorList>
            <person name="Adams T.M."/>
            <person name="Armitage A.D."/>
            <person name="Sobczyk M.K."/>
            <person name="Bates H.J."/>
            <person name="Dunwell J.M."/>
            <person name="Nellist C.F."/>
            <person name="Harrison R.J."/>
        </authorList>
    </citation>
    <scope>NUCLEOTIDE SEQUENCE [LARGE SCALE GENOMIC DNA]</scope>
    <source>
        <strain evidence="2 3">SCRP324</strain>
    </source>
</reference>
<dbReference type="Proteomes" id="UP000435112">
    <property type="component" value="Unassembled WGS sequence"/>
</dbReference>
<protein>
    <recommendedName>
        <fullName evidence="1">No apical meristem-associated C-terminal domain-containing protein</fullName>
    </recommendedName>
</protein>
<gene>
    <name evidence="2" type="ORF">PR002_g12476</name>
</gene>
<comment type="caution">
    <text evidence="2">The sequence shown here is derived from an EMBL/GenBank/DDBJ whole genome shotgun (WGS) entry which is preliminary data.</text>
</comment>
<accession>A0A6A3LWH2</accession>
<dbReference type="InterPro" id="IPR029466">
    <property type="entry name" value="NAM-associated_C"/>
</dbReference>
<feature type="domain" description="No apical meristem-associated C-terminal" evidence="1">
    <location>
        <begin position="85"/>
        <end position="203"/>
    </location>
</feature>
<dbReference type="AlphaFoldDB" id="A0A6A3LWH2"/>
<name>A0A6A3LWH2_9STRA</name>
<proteinExistence type="predicted"/>
<evidence type="ECO:0000259" key="1">
    <source>
        <dbReference type="Pfam" id="PF14303"/>
    </source>
</evidence>
<evidence type="ECO:0000313" key="3">
    <source>
        <dbReference type="Proteomes" id="UP000435112"/>
    </source>
</evidence>
<evidence type="ECO:0000313" key="2">
    <source>
        <dbReference type="EMBL" id="KAE9020624.1"/>
    </source>
</evidence>
<dbReference type="EMBL" id="QXFU01000787">
    <property type="protein sequence ID" value="KAE9020624.1"/>
    <property type="molecule type" value="Genomic_DNA"/>
</dbReference>